<dbReference type="PROSITE" id="PS51257">
    <property type="entry name" value="PROKAR_LIPOPROTEIN"/>
    <property type="match status" value="1"/>
</dbReference>
<evidence type="ECO:0000256" key="1">
    <source>
        <dbReference type="SAM" id="SignalP"/>
    </source>
</evidence>
<dbReference type="SUPFAM" id="SSF53807">
    <property type="entry name" value="Helical backbone' metal receptor"/>
    <property type="match status" value="1"/>
</dbReference>
<dbReference type="Pfam" id="PF01497">
    <property type="entry name" value="Peripla_BP_2"/>
    <property type="match status" value="1"/>
</dbReference>
<evidence type="ECO:0000259" key="2">
    <source>
        <dbReference type="PROSITE" id="PS50983"/>
    </source>
</evidence>
<name>A0ABZ0IPM4_9BACT</name>
<organism evidence="3 4">
    <name type="scientific">Imperialibacter roseus</name>
    <dbReference type="NCBI Taxonomy" id="1324217"/>
    <lineage>
        <taxon>Bacteria</taxon>
        <taxon>Pseudomonadati</taxon>
        <taxon>Bacteroidota</taxon>
        <taxon>Cytophagia</taxon>
        <taxon>Cytophagales</taxon>
        <taxon>Flammeovirgaceae</taxon>
        <taxon>Imperialibacter</taxon>
    </lineage>
</organism>
<accession>A0ABZ0IPM4</accession>
<dbReference type="Proteomes" id="UP001302349">
    <property type="component" value="Chromosome"/>
</dbReference>
<feature type="signal peptide" evidence="1">
    <location>
        <begin position="1"/>
        <end position="24"/>
    </location>
</feature>
<dbReference type="Gene3D" id="3.40.50.1980">
    <property type="entry name" value="Nitrogenase molybdenum iron protein domain"/>
    <property type="match status" value="2"/>
</dbReference>
<dbReference type="InterPro" id="IPR002491">
    <property type="entry name" value="ABC_transptr_periplasmic_BD"/>
</dbReference>
<reference evidence="3 4" key="1">
    <citation type="journal article" date="2023" name="Microbiol. Resour. Announc.">
        <title>Complete Genome Sequence of Imperialibacter roseus strain P4T.</title>
        <authorList>
            <person name="Tizabi D.R."/>
            <person name="Bachvaroff T."/>
            <person name="Hill R.T."/>
        </authorList>
    </citation>
    <scope>NUCLEOTIDE SEQUENCE [LARGE SCALE GENOMIC DNA]</scope>
    <source>
        <strain evidence="3 4">P4T</strain>
    </source>
</reference>
<dbReference type="CDD" id="cd01141">
    <property type="entry name" value="TroA_d"/>
    <property type="match status" value="1"/>
</dbReference>
<dbReference type="PANTHER" id="PTHR30535:SF34">
    <property type="entry name" value="MOLYBDATE-BINDING PROTEIN MOLA"/>
    <property type="match status" value="1"/>
</dbReference>
<keyword evidence="4" id="KW-1185">Reference proteome</keyword>
<evidence type="ECO:0000313" key="4">
    <source>
        <dbReference type="Proteomes" id="UP001302349"/>
    </source>
</evidence>
<sequence length="379" mass="42572">MFNKILLFISFFAVLTFSCQQKKAETVADNPTQPSYIKYASGLAITQHADWTEVVVEQPWKGAGKAIKYALVDKKKDTDAAFDGYKVVKVPLSKVAATSTTHLPHFSALGETSSLKGFANADYVYSQVFRERIASDELVEIGDGAGVNFESCLNLKPEALFTFSMGNDRSTDERLELAGIDMLYNADYLETTPLGRAEWIKFTAAFFNKLDEADSIFNVIEQNYLELRAKALKAEAKPTVLTGVVYGDTWFLPGGKNYGAAFFEDAGGSYLWKETEENGWLELSFESVFEKGLKADYWIGVASFGTLQEMKAQESRYGLFSAWKNNAVYNYDNQLNEKGGNNYLEEGYSRPDIVLADLIHIMHPDLLPDHKLYFYRKLP</sequence>
<dbReference type="RefSeq" id="WP_317489682.1">
    <property type="nucleotide sequence ID" value="NZ_CP136051.1"/>
</dbReference>
<feature type="domain" description="Fe/B12 periplasmic-binding" evidence="2">
    <location>
        <begin position="94"/>
        <end position="366"/>
    </location>
</feature>
<dbReference type="PANTHER" id="PTHR30535">
    <property type="entry name" value="VITAMIN B12-BINDING PROTEIN"/>
    <property type="match status" value="1"/>
</dbReference>
<dbReference type="EMBL" id="CP136051">
    <property type="protein sequence ID" value="WOK06992.1"/>
    <property type="molecule type" value="Genomic_DNA"/>
</dbReference>
<evidence type="ECO:0000313" key="3">
    <source>
        <dbReference type="EMBL" id="WOK06992.1"/>
    </source>
</evidence>
<keyword evidence="1" id="KW-0732">Signal</keyword>
<protein>
    <submittedName>
        <fullName evidence="3">ABC transporter substrate-binding protein</fullName>
    </submittedName>
</protein>
<dbReference type="PROSITE" id="PS50983">
    <property type="entry name" value="FE_B12_PBP"/>
    <property type="match status" value="1"/>
</dbReference>
<gene>
    <name evidence="3" type="ORF">RT717_28410</name>
</gene>
<proteinExistence type="predicted"/>
<dbReference type="InterPro" id="IPR050902">
    <property type="entry name" value="ABC_Transporter_SBP"/>
</dbReference>
<feature type="chain" id="PRO_5045466859" evidence="1">
    <location>
        <begin position="25"/>
        <end position="379"/>
    </location>
</feature>